<accession>A0A6N7EVB8</accession>
<organism evidence="2 3">
    <name type="scientific">Ostreibacterium oceani</name>
    <dbReference type="NCBI Taxonomy" id="2654998"/>
    <lineage>
        <taxon>Bacteria</taxon>
        <taxon>Pseudomonadati</taxon>
        <taxon>Pseudomonadota</taxon>
        <taxon>Gammaproteobacteria</taxon>
        <taxon>Cardiobacteriales</taxon>
        <taxon>Ostreibacteriaceae</taxon>
        <taxon>Ostreibacterium</taxon>
    </lineage>
</organism>
<evidence type="ECO:0000313" key="3">
    <source>
        <dbReference type="Proteomes" id="UP000471298"/>
    </source>
</evidence>
<proteinExistence type="predicted"/>
<protein>
    <recommendedName>
        <fullName evidence="4">IPTL-CTERM protein sorting domain-containing protein</fullName>
    </recommendedName>
</protein>
<comment type="caution">
    <text evidence="2">The sequence shown here is derived from an EMBL/GenBank/DDBJ whole genome shotgun (WGS) entry which is preliminary data.</text>
</comment>
<gene>
    <name evidence="2" type="ORF">GCU85_01860</name>
</gene>
<evidence type="ECO:0000256" key="1">
    <source>
        <dbReference type="SAM" id="SignalP"/>
    </source>
</evidence>
<keyword evidence="1" id="KW-0732">Signal</keyword>
<evidence type="ECO:0000313" key="2">
    <source>
        <dbReference type="EMBL" id="MPV85480.1"/>
    </source>
</evidence>
<feature type="signal peptide" evidence="1">
    <location>
        <begin position="1"/>
        <end position="34"/>
    </location>
</feature>
<dbReference type="EMBL" id="WHNW01000002">
    <property type="protein sequence ID" value="MPV85480.1"/>
    <property type="molecule type" value="Genomic_DNA"/>
</dbReference>
<sequence>MKNNTIKQLLSLQWAKPATLLGACLGSLLSIAQADNILVVGNSTGQATTATTGIEAALLADGHTVTRINYPAPSAGAVATALGANNYDQIYVFEYCSNCTHLDATDIAAIATFWQTKQALVVDTRAYTFYSLGPAATDPLMNASETALVQNIASAMSTAGGGVYLGTDHATQWTGMTNAVLGAMGVDPVTGATSNPVNFADPSSVLLQNVTPDDLSLGSIGEAPLGPQPNGIEMFIHFGHDDGAGNITPYISASFPLSGPVAAISHVPVSSPWTLALALALLGWLGLSASQRLNTRKLNG</sequence>
<feature type="chain" id="PRO_5026991664" description="IPTL-CTERM protein sorting domain-containing protein" evidence="1">
    <location>
        <begin position="35"/>
        <end position="300"/>
    </location>
</feature>
<dbReference type="Proteomes" id="UP000471298">
    <property type="component" value="Unassembled WGS sequence"/>
</dbReference>
<reference evidence="2 3" key="1">
    <citation type="submission" date="2019-10" db="EMBL/GenBank/DDBJ databases">
        <title>Cardiobacteriales fam. a chemoheterotrophic member of the order Cardiobacteriales, and proposal of Cardiobacteriales fam. nov.</title>
        <authorList>
            <person name="Wang C."/>
        </authorList>
    </citation>
    <scope>NUCLEOTIDE SEQUENCE [LARGE SCALE GENOMIC DNA]</scope>
    <source>
        <strain evidence="2 3">ML27</strain>
    </source>
</reference>
<dbReference type="AlphaFoldDB" id="A0A6N7EVB8"/>
<keyword evidence="3" id="KW-1185">Reference proteome</keyword>
<evidence type="ECO:0008006" key="4">
    <source>
        <dbReference type="Google" id="ProtNLM"/>
    </source>
</evidence>
<dbReference type="RefSeq" id="WP_152808778.1">
    <property type="nucleotide sequence ID" value="NZ_WHNW01000002.1"/>
</dbReference>
<name>A0A6N7EVB8_9GAMM</name>
<dbReference type="InParanoid" id="A0A6N7EVB8"/>